<dbReference type="GO" id="GO:0004180">
    <property type="term" value="F:carboxypeptidase activity"/>
    <property type="evidence" value="ECO:0007669"/>
    <property type="project" value="UniProtKB-KW"/>
</dbReference>
<dbReference type="EMBL" id="JAAOIW010000028">
    <property type="protein sequence ID" value="NHN35228.1"/>
    <property type="molecule type" value="Genomic_DNA"/>
</dbReference>
<keyword evidence="7" id="KW-0732">Signal</keyword>
<gene>
    <name evidence="15" type="ORF">G9U52_36490</name>
</gene>
<evidence type="ECO:0000256" key="2">
    <source>
        <dbReference type="ARBA" id="ARBA00004752"/>
    </source>
</evidence>
<evidence type="ECO:0000256" key="1">
    <source>
        <dbReference type="ARBA" id="ARBA00003217"/>
    </source>
</evidence>
<evidence type="ECO:0000256" key="10">
    <source>
        <dbReference type="ARBA" id="ARBA00022984"/>
    </source>
</evidence>
<sequence>MLLFPVKRISILLTAALLVQLGSIFMVTPKFAMAAEAVDLKLEAKSAILIEAGTGQVLYEFNPDVALPPASMSKMMTEYLAMEAVKSGKRKWEDMVTTSQYASDVIGSGGLLALNEQATLRDMFSAMSIYSSNDASVAIAEFIGNTEENFAKMMNEKAKQFGLSEQAHFINATGLSRADLGKYAPQELQGETLLTARDAAIIAYNIIKDFPEILETTKIPSKKFREKDLSPMINWNWMLAGNKDNANLKKYSYEGLDGLKTGSTDDAGYCFTGTAERNGVRLISVVMGTKTEPKRFEETRKVLDYGFTNFETKQVLAANSEIDSLKVVNVNKGIELQVGVVTEGAISLIARKGAAPEEFKVTAAAIDETKRVAPITKGDIMGTATVTYQGIEKTTNLIAAADVVKASWFRLLFRAIGTFFTDLLAGAKG</sequence>
<reference evidence="15" key="1">
    <citation type="submission" date="2020-03" db="EMBL/GenBank/DDBJ databases">
        <title>Draft sequencing of Paenibacilllus sp. S3N08.</title>
        <authorList>
            <person name="Kim D.-U."/>
        </authorList>
    </citation>
    <scope>NUCLEOTIDE SEQUENCE</scope>
    <source>
        <strain evidence="15">S3N08</strain>
    </source>
</reference>
<dbReference type="InterPro" id="IPR001967">
    <property type="entry name" value="Peptidase_S11_N"/>
</dbReference>
<dbReference type="PANTHER" id="PTHR21581:SF11">
    <property type="entry name" value="D-ALANYL-D-ALANINE CARBOXYPEPTIDASE DACA"/>
    <property type="match status" value="1"/>
</dbReference>
<proteinExistence type="inferred from homology"/>
<keyword evidence="5 15" id="KW-0121">Carboxypeptidase</keyword>
<dbReference type="Pfam" id="PF00768">
    <property type="entry name" value="Peptidase_S11"/>
    <property type="match status" value="1"/>
</dbReference>
<comment type="similarity">
    <text evidence="3 13">Belongs to the peptidase S11 family.</text>
</comment>
<comment type="catalytic activity">
    <reaction evidence="12">
        <text>Preferential cleavage: (Ac)2-L-Lys-D-Ala-|-D-Ala. Also transpeptidation of peptidyl-alanyl moieties that are N-acyl substituents of D-alanine.</text>
        <dbReference type="EC" id="3.4.16.4"/>
    </reaction>
</comment>
<dbReference type="Proteomes" id="UP001165962">
    <property type="component" value="Unassembled WGS sequence"/>
</dbReference>
<evidence type="ECO:0000256" key="9">
    <source>
        <dbReference type="ARBA" id="ARBA00022960"/>
    </source>
</evidence>
<dbReference type="InterPro" id="IPR037167">
    <property type="entry name" value="Peptidase_S11_C_sf"/>
</dbReference>
<accession>A0ABX0JH05</accession>
<dbReference type="PRINTS" id="PR00725">
    <property type="entry name" value="DADACBPTASE1"/>
</dbReference>
<dbReference type="Pfam" id="PF07943">
    <property type="entry name" value="PBP5_C"/>
    <property type="match status" value="1"/>
</dbReference>
<keyword evidence="9" id="KW-0133">Cell shape</keyword>
<dbReference type="InterPro" id="IPR018044">
    <property type="entry name" value="Peptidase_S11"/>
</dbReference>
<protein>
    <recommendedName>
        <fullName evidence="4">serine-type D-Ala-D-Ala carboxypeptidase</fullName>
        <ecNumber evidence="4">3.4.16.4</ecNumber>
    </recommendedName>
</protein>
<keyword evidence="8" id="KW-0378">Hydrolase</keyword>
<dbReference type="Gene3D" id="3.40.710.10">
    <property type="entry name" value="DD-peptidase/beta-lactamase superfamily"/>
    <property type="match status" value="1"/>
</dbReference>
<dbReference type="Gene3D" id="2.60.410.10">
    <property type="entry name" value="D-Ala-D-Ala carboxypeptidase, C-terminal domain"/>
    <property type="match status" value="1"/>
</dbReference>
<dbReference type="PANTHER" id="PTHR21581">
    <property type="entry name" value="D-ALANYL-D-ALANINE CARBOXYPEPTIDASE"/>
    <property type="match status" value="1"/>
</dbReference>
<feature type="domain" description="Peptidase S11 D-Ala-D-Ala carboxypeptidase A C-terminal" evidence="14">
    <location>
        <begin position="310"/>
        <end position="405"/>
    </location>
</feature>
<dbReference type="InterPro" id="IPR012338">
    <property type="entry name" value="Beta-lactam/transpept-like"/>
</dbReference>
<evidence type="ECO:0000256" key="8">
    <source>
        <dbReference type="ARBA" id="ARBA00022801"/>
    </source>
</evidence>
<comment type="pathway">
    <text evidence="2">Cell wall biogenesis; peptidoglycan biosynthesis.</text>
</comment>
<evidence type="ECO:0000256" key="3">
    <source>
        <dbReference type="ARBA" id="ARBA00007164"/>
    </source>
</evidence>
<evidence type="ECO:0000313" key="16">
    <source>
        <dbReference type="Proteomes" id="UP001165962"/>
    </source>
</evidence>
<dbReference type="SMART" id="SM00936">
    <property type="entry name" value="PBP5_C"/>
    <property type="match status" value="1"/>
</dbReference>
<comment type="caution">
    <text evidence="15">The sequence shown here is derived from an EMBL/GenBank/DDBJ whole genome shotgun (WGS) entry which is preliminary data.</text>
</comment>
<evidence type="ECO:0000256" key="7">
    <source>
        <dbReference type="ARBA" id="ARBA00022729"/>
    </source>
</evidence>
<dbReference type="InterPro" id="IPR012907">
    <property type="entry name" value="Peptidase_S11_C"/>
</dbReference>
<keyword evidence="10" id="KW-0573">Peptidoglycan synthesis</keyword>
<evidence type="ECO:0000313" key="15">
    <source>
        <dbReference type="EMBL" id="NHN35228.1"/>
    </source>
</evidence>
<evidence type="ECO:0000256" key="13">
    <source>
        <dbReference type="RuleBase" id="RU004016"/>
    </source>
</evidence>
<evidence type="ECO:0000256" key="12">
    <source>
        <dbReference type="ARBA" id="ARBA00034000"/>
    </source>
</evidence>
<name>A0ABX0JH05_9BACL</name>
<dbReference type="SUPFAM" id="SSF56601">
    <property type="entry name" value="beta-lactamase/transpeptidase-like"/>
    <property type="match status" value="1"/>
</dbReference>
<evidence type="ECO:0000256" key="5">
    <source>
        <dbReference type="ARBA" id="ARBA00022645"/>
    </source>
</evidence>
<organism evidence="15 16">
    <name type="scientific">Paenibacillus agricola</name>
    <dbReference type="NCBI Taxonomy" id="2716264"/>
    <lineage>
        <taxon>Bacteria</taxon>
        <taxon>Bacillati</taxon>
        <taxon>Bacillota</taxon>
        <taxon>Bacilli</taxon>
        <taxon>Bacillales</taxon>
        <taxon>Paenibacillaceae</taxon>
        <taxon>Paenibacillus</taxon>
    </lineage>
</organism>
<dbReference type="EC" id="3.4.16.4" evidence="4"/>
<evidence type="ECO:0000256" key="6">
    <source>
        <dbReference type="ARBA" id="ARBA00022670"/>
    </source>
</evidence>
<keyword evidence="6" id="KW-0645">Protease</keyword>
<evidence type="ECO:0000259" key="14">
    <source>
        <dbReference type="SMART" id="SM00936"/>
    </source>
</evidence>
<dbReference type="SUPFAM" id="SSF69189">
    <property type="entry name" value="Penicillin-binding protein associated domain"/>
    <property type="match status" value="1"/>
</dbReference>
<keyword evidence="16" id="KW-1185">Reference proteome</keyword>
<evidence type="ECO:0000256" key="4">
    <source>
        <dbReference type="ARBA" id="ARBA00012448"/>
    </source>
</evidence>
<keyword evidence="11" id="KW-0961">Cell wall biogenesis/degradation</keyword>
<evidence type="ECO:0000256" key="11">
    <source>
        <dbReference type="ARBA" id="ARBA00023316"/>
    </source>
</evidence>
<dbReference type="InterPro" id="IPR015956">
    <property type="entry name" value="Peniciliin-bd_prot_C_sf"/>
</dbReference>
<comment type="function">
    <text evidence="1">Removes C-terminal D-alanyl residues from sugar-peptide cell wall precursors.</text>
</comment>